<dbReference type="OrthoDB" id="147340at2"/>
<keyword evidence="3" id="KW-1185">Reference proteome</keyword>
<dbReference type="NCBIfam" id="TIGR01444">
    <property type="entry name" value="fkbM_fam"/>
    <property type="match status" value="1"/>
</dbReference>
<dbReference type="SUPFAM" id="SSF53335">
    <property type="entry name" value="S-adenosyl-L-methionine-dependent methyltransferases"/>
    <property type="match status" value="1"/>
</dbReference>
<protein>
    <recommendedName>
        <fullName evidence="1">Methyltransferase FkbM domain-containing protein</fullName>
    </recommendedName>
</protein>
<comment type="caution">
    <text evidence="2">The sequence shown here is derived from an EMBL/GenBank/DDBJ whole genome shotgun (WGS) entry which is preliminary data.</text>
</comment>
<feature type="domain" description="Methyltransferase FkbM" evidence="1">
    <location>
        <begin position="97"/>
        <end position="274"/>
    </location>
</feature>
<dbReference type="EMBL" id="CAGS01000087">
    <property type="protein sequence ID" value="CCF83027.1"/>
    <property type="molecule type" value="Genomic_DNA"/>
</dbReference>
<gene>
    <name evidence="2" type="ORF">NITHO_1770013</name>
</gene>
<dbReference type="PANTHER" id="PTHR34203:SF15">
    <property type="entry name" value="SLL1173 PROTEIN"/>
    <property type="match status" value="1"/>
</dbReference>
<evidence type="ECO:0000313" key="2">
    <source>
        <dbReference type="EMBL" id="CCF83027.1"/>
    </source>
</evidence>
<dbReference type="Pfam" id="PF05050">
    <property type="entry name" value="Methyltransf_21"/>
    <property type="match status" value="1"/>
</dbReference>
<name>I4EEB5_9BACT</name>
<dbReference type="Proteomes" id="UP000004221">
    <property type="component" value="Unassembled WGS sequence"/>
</dbReference>
<sequence length="332" mass="36347">MTGLKIFGTLGMRALGHVVPAGDDIVRAYRAAVPRIGVVPKNAIVTLGDRRTFRVFRTPAECHVRSTDFLIYYFGMVDGRETRAFSRLVEPGDICVDAGANSGWYTLLFSELTGPGGEVHAFEPDPRAFAQLRDNVALSRSRSAVRLNNVALGRSAGTMPLYTAYNTQLSSLHPISPDLLPHQADASASGGRFQVPVTTLDAYAGMAGLDRVDVIKLDVEGSEFDVLRGGERVIRMGLVPPVLFVELNPGAGRQAGYSVHDMVAWLDATVGYRFYQATALGRLVEFRSVRDLLADVDRLPPGRVLNIFCLVPSCHSRRLARASLFQRRWSRG</sequence>
<dbReference type="InterPro" id="IPR006342">
    <property type="entry name" value="FkbM_mtfrase"/>
</dbReference>
<dbReference type="RefSeq" id="WP_008475713.1">
    <property type="nucleotide sequence ID" value="NZ_CAGS01000087.1"/>
</dbReference>
<organism evidence="2 3">
    <name type="scientific">Nitrolancea hollandica Lb</name>
    <dbReference type="NCBI Taxonomy" id="1129897"/>
    <lineage>
        <taxon>Bacteria</taxon>
        <taxon>Pseudomonadati</taxon>
        <taxon>Thermomicrobiota</taxon>
        <taxon>Thermomicrobia</taxon>
        <taxon>Sphaerobacterales</taxon>
        <taxon>Sphaerobacterineae</taxon>
        <taxon>Sphaerobacteraceae</taxon>
        <taxon>Nitrolancea</taxon>
    </lineage>
</organism>
<accession>I4EEB5</accession>
<dbReference type="Gene3D" id="3.40.50.150">
    <property type="entry name" value="Vaccinia Virus protein VP39"/>
    <property type="match status" value="1"/>
</dbReference>
<evidence type="ECO:0000313" key="3">
    <source>
        <dbReference type="Proteomes" id="UP000004221"/>
    </source>
</evidence>
<dbReference type="InterPro" id="IPR029063">
    <property type="entry name" value="SAM-dependent_MTases_sf"/>
</dbReference>
<dbReference type="PANTHER" id="PTHR34203">
    <property type="entry name" value="METHYLTRANSFERASE, FKBM FAMILY PROTEIN"/>
    <property type="match status" value="1"/>
</dbReference>
<dbReference type="InterPro" id="IPR052514">
    <property type="entry name" value="SAM-dependent_MTase"/>
</dbReference>
<reference evidence="2 3" key="1">
    <citation type="journal article" date="2012" name="ISME J.">
        <title>Nitrification expanded: discovery, physiology and genomics of a nitrite-oxidizing bacterium from the phylum Chloroflexi.</title>
        <authorList>
            <person name="Sorokin D.Y."/>
            <person name="Lucker S."/>
            <person name="Vejmelkova D."/>
            <person name="Kostrikina N.A."/>
            <person name="Kleerebezem R."/>
            <person name="Rijpstra W.I."/>
            <person name="Damste J.S."/>
            <person name="Le Paslier D."/>
            <person name="Muyzer G."/>
            <person name="Wagner M."/>
            <person name="van Loosdrecht M.C."/>
            <person name="Daims H."/>
        </authorList>
    </citation>
    <scope>NUCLEOTIDE SEQUENCE [LARGE SCALE GENOMIC DNA]</scope>
    <source>
        <strain evidence="3">none</strain>
    </source>
</reference>
<proteinExistence type="predicted"/>
<dbReference type="AlphaFoldDB" id="I4EEB5"/>
<evidence type="ECO:0000259" key="1">
    <source>
        <dbReference type="Pfam" id="PF05050"/>
    </source>
</evidence>